<keyword evidence="1" id="KW-0808">Transferase</keyword>
<accession>A0A1B2DIB6</accession>
<organism evidence="3">
    <name type="scientific">Paenibacillus sp. BIHB 4019</name>
    <dbReference type="NCBI Taxonomy" id="1870819"/>
    <lineage>
        <taxon>Bacteria</taxon>
        <taxon>Bacillati</taxon>
        <taxon>Bacillota</taxon>
        <taxon>Bacilli</taxon>
        <taxon>Bacillales</taxon>
        <taxon>Paenibacillaceae</taxon>
        <taxon>Paenibacillus</taxon>
    </lineage>
</organism>
<sequence length="156" mass="16922">MKRIVMQIPADAQYLDIVRLGLYGIASKMGFSYEDIEDMKVAVGEACNNAVLHYTPHQAGEREAAEAVEAAEDELQIIVEFEVLPDSLTIKITNSGAGFEAGAYMEKAGPLEGEDTSGLEVGGLGLYLMQALMDEVNIHSAECTQVVMTKRLLPLQ</sequence>
<gene>
    <name evidence="3" type="ORF">BBD42_14075</name>
</gene>
<dbReference type="InterPro" id="IPR003594">
    <property type="entry name" value="HATPase_dom"/>
</dbReference>
<evidence type="ECO:0000256" key="1">
    <source>
        <dbReference type="ARBA" id="ARBA00022527"/>
    </source>
</evidence>
<keyword evidence="1" id="KW-0418">Kinase</keyword>
<name>A0A1B2DIB6_9BACL</name>
<dbReference type="PANTHER" id="PTHR35526">
    <property type="entry name" value="ANTI-SIGMA-F FACTOR RSBW-RELATED"/>
    <property type="match status" value="1"/>
</dbReference>
<proteinExistence type="predicted"/>
<dbReference type="RefSeq" id="WP_099518672.1">
    <property type="nucleotide sequence ID" value="NZ_CP016808.1"/>
</dbReference>
<dbReference type="GO" id="GO:0004674">
    <property type="term" value="F:protein serine/threonine kinase activity"/>
    <property type="evidence" value="ECO:0007669"/>
    <property type="project" value="UniProtKB-KW"/>
</dbReference>
<dbReference type="AlphaFoldDB" id="A0A1B2DIB6"/>
<dbReference type="InterPro" id="IPR050267">
    <property type="entry name" value="Anti-sigma-factor_SerPK"/>
</dbReference>
<dbReference type="CDD" id="cd16936">
    <property type="entry name" value="HATPase_RsbW-like"/>
    <property type="match status" value="1"/>
</dbReference>
<reference evidence="3" key="1">
    <citation type="submission" date="2016-08" db="EMBL/GenBank/DDBJ databases">
        <title>Complete Genome Seqeunce of Paenibacillus sp. BIHB 4019 from tea rhizoplane.</title>
        <authorList>
            <person name="Thakur R."/>
            <person name="Swarnkar M.K."/>
            <person name="Gulati A."/>
        </authorList>
    </citation>
    <scope>NUCLEOTIDE SEQUENCE [LARGE SCALE GENOMIC DNA]</scope>
    <source>
        <strain evidence="3">BIHB4019</strain>
    </source>
</reference>
<dbReference type="EMBL" id="CP016808">
    <property type="protein sequence ID" value="ANY67474.1"/>
    <property type="molecule type" value="Genomic_DNA"/>
</dbReference>
<evidence type="ECO:0000259" key="2">
    <source>
        <dbReference type="Pfam" id="PF13581"/>
    </source>
</evidence>
<dbReference type="SUPFAM" id="SSF55874">
    <property type="entry name" value="ATPase domain of HSP90 chaperone/DNA topoisomerase II/histidine kinase"/>
    <property type="match status" value="1"/>
</dbReference>
<dbReference type="Pfam" id="PF13581">
    <property type="entry name" value="HATPase_c_2"/>
    <property type="match status" value="1"/>
</dbReference>
<protein>
    <recommendedName>
        <fullName evidence="2">Histidine kinase/HSP90-like ATPase domain-containing protein</fullName>
    </recommendedName>
</protein>
<evidence type="ECO:0000313" key="3">
    <source>
        <dbReference type="EMBL" id="ANY67474.1"/>
    </source>
</evidence>
<keyword evidence="1" id="KW-0723">Serine/threonine-protein kinase</keyword>
<dbReference type="PANTHER" id="PTHR35526:SF9">
    <property type="entry name" value="SERINE-PROTEIN KINASE RSBW"/>
    <property type="match status" value="1"/>
</dbReference>
<dbReference type="InterPro" id="IPR036890">
    <property type="entry name" value="HATPase_C_sf"/>
</dbReference>
<feature type="domain" description="Histidine kinase/HSP90-like ATPase" evidence="2">
    <location>
        <begin position="8"/>
        <end position="150"/>
    </location>
</feature>
<dbReference type="Gene3D" id="3.30.565.10">
    <property type="entry name" value="Histidine kinase-like ATPase, C-terminal domain"/>
    <property type="match status" value="1"/>
</dbReference>